<dbReference type="GO" id="GO:0016791">
    <property type="term" value="F:phosphatase activity"/>
    <property type="evidence" value="ECO:0007669"/>
    <property type="project" value="TreeGrafter"/>
</dbReference>
<dbReference type="Gene3D" id="3.40.50.1240">
    <property type="entry name" value="Phosphoglycerate mutase-like"/>
    <property type="match status" value="1"/>
</dbReference>
<dbReference type="AlphaFoldDB" id="A0A8H5HWA8"/>
<comment type="caution">
    <text evidence="1">The sequence shown here is derived from an EMBL/GenBank/DDBJ whole genome shotgun (WGS) entry which is preliminary data.</text>
</comment>
<evidence type="ECO:0000313" key="2">
    <source>
        <dbReference type="Proteomes" id="UP000518752"/>
    </source>
</evidence>
<dbReference type="Proteomes" id="UP000518752">
    <property type="component" value="Unassembled WGS sequence"/>
</dbReference>
<accession>A0A8H5HWA8</accession>
<protein>
    <submittedName>
        <fullName evidence="1">Uncharacterized protein</fullName>
    </submittedName>
</protein>
<dbReference type="InterPro" id="IPR050645">
    <property type="entry name" value="Histidine_acid_phosphatase"/>
</dbReference>
<sequence>MARPSDPIVVQWSVYTDSDSSFTNTVGPGFVGGNCAFRQITTEDLSDAIAHGADLRSVYASHLGLSTRLDPSTIQFRATDKQITSQVTGALLHGLVPDSSQATALIQINDALDSLQPIYNCPSANSLFSTDSTNWTEHLTATKSLYKNLNKVSGIVTQDSTGWHASFDQSLLREHVRETMPFQLPAMQRQRHLTKCIESIYRLANYEYSYYYQDAPQIDVIQRPTLRSLGFWSWPDT</sequence>
<reference evidence="1 2" key="1">
    <citation type="journal article" date="2020" name="ISME J.">
        <title>Uncovering the hidden diversity of litter-decomposition mechanisms in mushroom-forming fungi.</title>
        <authorList>
            <person name="Floudas D."/>
            <person name="Bentzer J."/>
            <person name="Ahren D."/>
            <person name="Johansson T."/>
            <person name="Persson P."/>
            <person name="Tunlid A."/>
        </authorList>
    </citation>
    <scope>NUCLEOTIDE SEQUENCE [LARGE SCALE GENOMIC DNA]</scope>
    <source>
        <strain evidence="1 2">CBS 406.79</strain>
    </source>
</reference>
<evidence type="ECO:0000313" key="1">
    <source>
        <dbReference type="EMBL" id="KAF5390779.1"/>
    </source>
</evidence>
<dbReference type="EMBL" id="JAACJN010000013">
    <property type="protein sequence ID" value="KAF5390779.1"/>
    <property type="molecule type" value="Genomic_DNA"/>
</dbReference>
<proteinExistence type="predicted"/>
<dbReference type="OrthoDB" id="10262962at2759"/>
<gene>
    <name evidence="1" type="ORF">D9757_004481</name>
</gene>
<dbReference type="SUPFAM" id="SSF53254">
    <property type="entry name" value="Phosphoglycerate mutase-like"/>
    <property type="match status" value="1"/>
</dbReference>
<keyword evidence="2" id="KW-1185">Reference proteome</keyword>
<organism evidence="1 2">
    <name type="scientific">Collybiopsis confluens</name>
    <dbReference type="NCBI Taxonomy" id="2823264"/>
    <lineage>
        <taxon>Eukaryota</taxon>
        <taxon>Fungi</taxon>
        <taxon>Dikarya</taxon>
        <taxon>Basidiomycota</taxon>
        <taxon>Agaricomycotina</taxon>
        <taxon>Agaricomycetes</taxon>
        <taxon>Agaricomycetidae</taxon>
        <taxon>Agaricales</taxon>
        <taxon>Marasmiineae</taxon>
        <taxon>Omphalotaceae</taxon>
        <taxon>Collybiopsis</taxon>
    </lineage>
</organism>
<dbReference type="PANTHER" id="PTHR11567:SF195">
    <property type="entry name" value="ACID PHOSPHATASE, PUTATIVE (AFU_ORTHOLOGUE AFUA_3G14570)-RELATED"/>
    <property type="match status" value="1"/>
</dbReference>
<dbReference type="PANTHER" id="PTHR11567">
    <property type="entry name" value="ACID PHOSPHATASE-RELATED"/>
    <property type="match status" value="1"/>
</dbReference>
<name>A0A8H5HWA8_9AGAR</name>
<dbReference type="InterPro" id="IPR029033">
    <property type="entry name" value="His_PPase_superfam"/>
</dbReference>